<dbReference type="EMBL" id="CAJFCW020000002">
    <property type="protein sequence ID" value="CAG9099568.1"/>
    <property type="molecule type" value="Genomic_DNA"/>
</dbReference>
<proteinExistence type="predicted"/>
<name>A0A811KBP8_9BILA</name>
<sequence length="279" mass="32605">MPTPNYIKYILESPNKCGNTNVVSGLTLQNFIDIGRFYEKVSKIDTILNGSSPQFINDLIETEETLKADTKQVVKQLVENLKSDFSQYLEPFHRLKLLVDEITRFGKRNPDDVAFREIQIGSWGKLSDVFNVYALFRYKGWHWINKTENSTCKDVLSILKLSINNDTLLSAKLKHAYDTTLRHSRRFEPFLHLIQNKIRDRSESTTTELLIHVCRILNGFAEPGSGRLEEVLEVRLNQQFSVKEACECVNVQPPPGYEEELKRYKLARKRRYLMWWPFL</sequence>
<dbReference type="OrthoDB" id="10430286at2759"/>
<dbReference type="Proteomes" id="UP000783686">
    <property type="component" value="Unassembled WGS sequence"/>
</dbReference>
<reference evidence="1" key="1">
    <citation type="submission" date="2020-09" db="EMBL/GenBank/DDBJ databases">
        <authorList>
            <person name="Kikuchi T."/>
        </authorList>
    </citation>
    <scope>NUCLEOTIDE SEQUENCE</scope>
    <source>
        <strain evidence="1">SH1</strain>
    </source>
</reference>
<evidence type="ECO:0000313" key="2">
    <source>
        <dbReference type="Proteomes" id="UP000614601"/>
    </source>
</evidence>
<dbReference type="EMBL" id="CAJFDH010000002">
    <property type="protein sequence ID" value="CAD5213195.1"/>
    <property type="molecule type" value="Genomic_DNA"/>
</dbReference>
<protein>
    <submittedName>
        <fullName evidence="1">Uncharacterized protein</fullName>
    </submittedName>
</protein>
<comment type="caution">
    <text evidence="1">The sequence shown here is derived from an EMBL/GenBank/DDBJ whole genome shotgun (WGS) entry which is preliminary data.</text>
</comment>
<accession>A0A811KBP8</accession>
<dbReference type="Proteomes" id="UP000614601">
    <property type="component" value="Unassembled WGS sequence"/>
</dbReference>
<keyword evidence="2" id="KW-1185">Reference proteome</keyword>
<dbReference type="AlphaFoldDB" id="A0A811KBP8"/>
<gene>
    <name evidence="1" type="ORF">BOKJ2_LOCUS4996</name>
</gene>
<organism evidence="1 2">
    <name type="scientific">Bursaphelenchus okinawaensis</name>
    <dbReference type="NCBI Taxonomy" id="465554"/>
    <lineage>
        <taxon>Eukaryota</taxon>
        <taxon>Metazoa</taxon>
        <taxon>Ecdysozoa</taxon>
        <taxon>Nematoda</taxon>
        <taxon>Chromadorea</taxon>
        <taxon>Rhabditida</taxon>
        <taxon>Tylenchina</taxon>
        <taxon>Tylenchomorpha</taxon>
        <taxon>Aphelenchoidea</taxon>
        <taxon>Aphelenchoididae</taxon>
        <taxon>Bursaphelenchus</taxon>
    </lineage>
</organism>
<evidence type="ECO:0000313" key="1">
    <source>
        <dbReference type="EMBL" id="CAD5213195.1"/>
    </source>
</evidence>